<comment type="catalytic activity">
    <reaction evidence="1">
        <text>AMP + H2O = D-ribose 5-phosphate + adenine</text>
        <dbReference type="Rhea" id="RHEA:20129"/>
        <dbReference type="ChEBI" id="CHEBI:15377"/>
        <dbReference type="ChEBI" id="CHEBI:16708"/>
        <dbReference type="ChEBI" id="CHEBI:78346"/>
        <dbReference type="ChEBI" id="CHEBI:456215"/>
        <dbReference type="EC" id="3.2.2.4"/>
    </reaction>
</comment>
<dbReference type="InterPro" id="IPR035994">
    <property type="entry name" value="Nucleoside_phosphorylase_sf"/>
</dbReference>
<dbReference type="Gene3D" id="3.30.1730.10">
    <property type="entry name" value="AMP nucleoside phosphorylase, N-terminal domain"/>
    <property type="match status" value="1"/>
</dbReference>
<dbReference type="HAMAP" id="MF_01932">
    <property type="entry name" value="AMP_nucleosidase"/>
    <property type="match status" value="1"/>
</dbReference>
<keyword evidence="1" id="KW-0378">Hydrolase</keyword>
<feature type="domain" description="Nucleoside phosphorylase" evidence="2">
    <location>
        <begin position="276"/>
        <end position="439"/>
    </location>
</feature>
<dbReference type="InterPro" id="IPR011271">
    <property type="entry name" value="AMP_nucleosidase"/>
</dbReference>
<name>A0A367V527_9PROT</name>
<evidence type="ECO:0000313" key="5">
    <source>
        <dbReference type="Proteomes" id="UP000253061"/>
    </source>
</evidence>
<accession>A0A367V527</accession>
<gene>
    <name evidence="1" type="primary">amn</name>
    <name evidence="4" type="ORF">TH6_16745</name>
</gene>
<comment type="similarity">
    <text evidence="1">Belongs to the AMP nucleosidase family.</text>
</comment>
<comment type="function">
    <text evidence="1">Catalyzes the hydrolysis of the N-glycosidic bond of AMP to form adenine and ribose 5-phosphate. Involved in regulation of AMP concentrations.</text>
</comment>
<dbReference type="GO" id="GO:0009116">
    <property type="term" value="P:nucleoside metabolic process"/>
    <property type="evidence" value="ECO:0007669"/>
    <property type="project" value="InterPro"/>
</dbReference>
<reference evidence="4 5" key="1">
    <citation type="submission" date="2014-07" db="EMBL/GenBank/DDBJ databases">
        <title>Draft genome sequence of Thalassospira profundimaris R8-17.</title>
        <authorList>
            <person name="Lai Q."/>
            <person name="Shao Z."/>
        </authorList>
    </citation>
    <scope>NUCLEOTIDE SEQUENCE [LARGE SCALE GENOMIC DNA]</scope>
    <source>
        <strain evidence="4 5">R8-17</strain>
    </source>
</reference>
<dbReference type="Gene3D" id="3.40.50.1580">
    <property type="entry name" value="Nucleoside phosphorylase domain"/>
    <property type="match status" value="1"/>
</dbReference>
<evidence type="ECO:0000259" key="3">
    <source>
        <dbReference type="Pfam" id="PF10423"/>
    </source>
</evidence>
<dbReference type="RefSeq" id="WP_062953977.1">
    <property type="nucleotide sequence ID" value="NZ_JPWB01000008.1"/>
</dbReference>
<feature type="domain" description="AMP nucleoside phosphorylase N-terminal" evidence="3">
    <location>
        <begin position="21"/>
        <end position="167"/>
    </location>
</feature>
<protein>
    <recommendedName>
        <fullName evidence="1">AMP nucleosidase</fullName>
        <ecNumber evidence="1">3.2.2.4</ecNumber>
    </recommendedName>
</protein>
<dbReference type="InterPro" id="IPR047039">
    <property type="entry name" value="AMN_phosphorylase"/>
</dbReference>
<dbReference type="SUPFAM" id="SSF53167">
    <property type="entry name" value="Purine and uridine phosphorylases"/>
    <property type="match status" value="1"/>
</dbReference>
<sequence>MVSEVHGSVRDLFEFTDADRALARIKDIYATGANAVQEAFNRFGQGQQSSPVRAYYPYLGIEVPPEKLHVESTLSFGAPRDPGVYGTTLTRPDLFEEYYREQIELLLKNHDVPVVVGVSDRPIPLPFLVETATDSIGPNDIRPMQLIFDMPDLARTDDDIANGVHYGANAAPGSKPLSLFSGERVDYSLARLRHYTATAPEHFQKFVLFTNYQRYVDEFIEFAKEQLEDPKSPYVAFVEPGPKVSVRKNAPKGWVETGEAVKQLPQMPSYHLVREDGLGVTLVNIGVGPSNAKTATDHIAVLRPHCWLMLGHCAGLRRSQLLGDYVLAHGYVRDDHVLDSDLPLWIPVPPIAEVQVALANSVTKITGLKGREMKARMRTGTVATTDNRNWELRYSELFVRLNQSRAIAVDMESATIAANGFRFRVPYGTLLCVSDKPVHGELKLPGMANNFYRQRIGQHLQVGLDTIDTLRQDVNQLHSRKLRSLDEPAFR</sequence>
<proteinExistence type="inferred from homology"/>
<dbReference type="AlphaFoldDB" id="A0A367V527"/>
<dbReference type="Pfam" id="PF01048">
    <property type="entry name" value="PNP_UDP_1"/>
    <property type="match status" value="1"/>
</dbReference>
<dbReference type="InterPro" id="IPR018953">
    <property type="entry name" value="AMP_nucleoside_Pase_N"/>
</dbReference>
<dbReference type="PANTHER" id="PTHR43691">
    <property type="entry name" value="URIDINE PHOSPHORYLASE"/>
    <property type="match status" value="1"/>
</dbReference>
<evidence type="ECO:0000313" key="4">
    <source>
        <dbReference type="EMBL" id="RCK20129.1"/>
    </source>
</evidence>
<organism evidence="4 5">
    <name type="scientific">Thalassospira profundimaris</name>
    <dbReference type="NCBI Taxonomy" id="502049"/>
    <lineage>
        <taxon>Bacteria</taxon>
        <taxon>Pseudomonadati</taxon>
        <taxon>Pseudomonadota</taxon>
        <taxon>Alphaproteobacteria</taxon>
        <taxon>Rhodospirillales</taxon>
        <taxon>Thalassospiraceae</taxon>
        <taxon>Thalassospira</taxon>
    </lineage>
</organism>
<dbReference type="GO" id="GO:0044209">
    <property type="term" value="P:AMP salvage"/>
    <property type="evidence" value="ECO:0007669"/>
    <property type="project" value="InterPro"/>
</dbReference>
<evidence type="ECO:0000259" key="2">
    <source>
        <dbReference type="Pfam" id="PF01048"/>
    </source>
</evidence>
<dbReference type="EMBL" id="JPWB01000008">
    <property type="protein sequence ID" value="RCK20129.1"/>
    <property type="molecule type" value="Genomic_DNA"/>
</dbReference>
<dbReference type="Proteomes" id="UP000253061">
    <property type="component" value="Unassembled WGS sequence"/>
</dbReference>
<dbReference type="CDD" id="cd17762">
    <property type="entry name" value="AMN"/>
    <property type="match status" value="1"/>
</dbReference>
<dbReference type="NCBIfam" id="NF006142">
    <property type="entry name" value="PRK08292.1"/>
    <property type="match status" value="1"/>
</dbReference>
<dbReference type="NCBIfam" id="TIGR01717">
    <property type="entry name" value="AMP-nucleosdse"/>
    <property type="match status" value="1"/>
</dbReference>
<dbReference type="GO" id="GO:0008714">
    <property type="term" value="F:AMP nucleosidase activity"/>
    <property type="evidence" value="ECO:0007669"/>
    <property type="project" value="UniProtKB-UniRule"/>
</dbReference>
<dbReference type="InterPro" id="IPR037109">
    <property type="entry name" value="AMP_N_sf"/>
</dbReference>
<dbReference type="InterPro" id="IPR000845">
    <property type="entry name" value="Nucleoside_phosphorylase_d"/>
</dbReference>
<dbReference type="EC" id="3.2.2.4" evidence="1"/>
<dbReference type="GO" id="GO:0005829">
    <property type="term" value="C:cytosol"/>
    <property type="evidence" value="ECO:0007669"/>
    <property type="project" value="TreeGrafter"/>
</dbReference>
<comment type="caution">
    <text evidence="4">The sequence shown here is derived from an EMBL/GenBank/DDBJ whole genome shotgun (WGS) entry which is preliminary data.</text>
</comment>
<dbReference type="Pfam" id="PF10423">
    <property type="entry name" value="AMNp_N"/>
    <property type="match status" value="1"/>
</dbReference>
<dbReference type="PANTHER" id="PTHR43691:SF6">
    <property type="entry name" value="AMP NUCLEOSIDASE"/>
    <property type="match status" value="1"/>
</dbReference>
<evidence type="ECO:0000256" key="1">
    <source>
        <dbReference type="HAMAP-Rule" id="MF_01932"/>
    </source>
</evidence>